<keyword evidence="2" id="KW-1185">Reference proteome</keyword>
<name>A0ABV2UI47_9ACTN</name>
<reference evidence="1 2" key="1">
    <citation type="submission" date="2024-06" db="EMBL/GenBank/DDBJ databases">
        <title>The Natural Products Discovery Center: Release of the First 8490 Sequenced Strains for Exploring Actinobacteria Biosynthetic Diversity.</title>
        <authorList>
            <person name="Kalkreuter E."/>
            <person name="Kautsar S.A."/>
            <person name="Yang D."/>
            <person name="Bader C.D."/>
            <person name="Teijaro C.N."/>
            <person name="Fluegel L."/>
            <person name="Davis C.M."/>
            <person name="Simpson J.R."/>
            <person name="Lauterbach L."/>
            <person name="Steele A.D."/>
            <person name="Gui C."/>
            <person name="Meng S."/>
            <person name="Li G."/>
            <person name="Viehrig K."/>
            <person name="Ye F."/>
            <person name="Su P."/>
            <person name="Kiefer A.F."/>
            <person name="Nichols A."/>
            <person name="Cepeda A.J."/>
            <person name="Yan W."/>
            <person name="Fan B."/>
            <person name="Jiang Y."/>
            <person name="Adhikari A."/>
            <person name="Zheng C.-J."/>
            <person name="Schuster L."/>
            <person name="Cowan T.M."/>
            <person name="Smanski M.J."/>
            <person name="Chevrette M.G."/>
            <person name="De Carvalho L.P.S."/>
            <person name="Shen B."/>
        </authorList>
    </citation>
    <scope>NUCLEOTIDE SEQUENCE [LARGE SCALE GENOMIC DNA]</scope>
    <source>
        <strain evidence="1 2">NPDC005137</strain>
    </source>
</reference>
<proteinExistence type="predicted"/>
<accession>A0ABV2UI47</accession>
<organism evidence="1 2">
    <name type="scientific">Streptomyces sp. 900116325</name>
    <dbReference type="NCBI Taxonomy" id="3154295"/>
    <lineage>
        <taxon>Bacteria</taxon>
        <taxon>Bacillati</taxon>
        <taxon>Actinomycetota</taxon>
        <taxon>Actinomycetes</taxon>
        <taxon>Kitasatosporales</taxon>
        <taxon>Streptomycetaceae</taxon>
        <taxon>Streptomyces</taxon>
    </lineage>
</organism>
<dbReference type="EMBL" id="JBEXIP010000039">
    <property type="protein sequence ID" value="MET8437529.1"/>
    <property type="molecule type" value="Genomic_DNA"/>
</dbReference>
<sequence>MKTDSNGTYDLNLAANEYMADGHTLDKHVGKTDERLAQRLRDQQSNGPTQAWPHGKPYFTLESLGYSPLGVFTEDCGLAIVSDTEVGLLWTFSD</sequence>
<dbReference type="Proteomes" id="UP001550044">
    <property type="component" value="Unassembled WGS sequence"/>
</dbReference>
<gene>
    <name evidence="1" type="ORF">ABZV61_33195</name>
</gene>
<dbReference type="RefSeq" id="WP_356501131.1">
    <property type="nucleotide sequence ID" value="NZ_JBEXIP010000039.1"/>
</dbReference>
<comment type="caution">
    <text evidence="1">The sequence shown here is derived from an EMBL/GenBank/DDBJ whole genome shotgun (WGS) entry which is preliminary data.</text>
</comment>
<evidence type="ECO:0000313" key="1">
    <source>
        <dbReference type="EMBL" id="MET8437529.1"/>
    </source>
</evidence>
<evidence type="ECO:0000313" key="2">
    <source>
        <dbReference type="Proteomes" id="UP001550044"/>
    </source>
</evidence>
<protein>
    <submittedName>
        <fullName evidence="1">Uncharacterized protein</fullName>
    </submittedName>
</protein>